<dbReference type="RefSeq" id="WP_122148789.1">
    <property type="nucleotide sequence ID" value="NZ_RFFI01000030.1"/>
</dbReference>
<evidence type="ECO:0000256" key="1">
    <source>
        <dbReference type="ARBA" id="ARBA00005417"/>
    </source>
</evidence>
<protein>
    <submittedName>
        <fullName evidence="5">ATP-binding cassette domain-containing protein</fullName>
    </submittedName>
</protein>
<dbReference type="InterPro" id="IPR003439">
    <property type="entry name" value="ABC_transporter-like_ATP-bd"/>
</dbReference>
<dbReference type="SUPFAM" id="SSF52540">
    <property type="entry name" value="P-loop containing nucleoside triphosphate hydrolases"/>
    <property type="match status" value="1"/>
</dbReference>
<dbReference type="InterPro" id="IPR015854">
    <property type="entry name" value="ABC_transpr_LolD-like"/>
</dbReference>
<evidence type="ECO:0000256" key="3">
    <source>
        <dbReference type="ARBA" id="ARBA00022840"/>
    </source>
</evidence>
<evidence type="ECO:0000313" key="6">
    <source>
        <dbReference type="Proteomes" id="UP000269289"/>
    </source>
</evidence>
<sequence length="207" mass="20840">MSGGLELRGVHVTLGGRHVLDGVDLDLAPVGSVAVVGPSGSGKTTLLAVVAGLLAPDAGTVLRGGRPVDARDVAWVMQTTPLLGARSAVDNVALGALARGCTRAAADAVARDALDGLGLGDRAGTRVRRLSGGERQRVAVARALVQEAPVVVADEPTASLDAHARDRVVQALLAVASAGRLVLVATHDRVVADGCDRVVDLVAGRPA</sequence>
<dbReference type="PROSITE" id="PS50893">
    <property type="entry name" value="ABC_TRANSPORTER_2"/>
    <property type="match status" value="1"/>
</dbReference>
<gene>
    <name evidence="5" type="ORF">EBM89_07300</name>
</gene>
<keyword evidence="3 5" id="KW-0067">ATP-binding</keyword>
<dbReference type="InterPro" id="IPR027417">
    <property type="entry name" value="P-loop_NTPase"/>
</dbReference>
<evidence type="ECO:0000313" key="5">
    <source>
        <dbReference type="EMBL" id="RMI12740.1"/>
    </source>
</evidence>
<name>A0A3M2JLN9_9CELL</name>
<dbReference type="OrthoDB" id="9778572at2"/>
<comment type="caution">
    <text evidence="5">The sequence shown here is derived from an EMBL/GenBank/DDBJ whole genome shotgun (WGS) entry which is preliminary data.</text>
</comment>
<dbReference type="InterPro" id="IPR003593">
    <property type="entry name" value="AAA+_ATPase"/>
</dbReference>
<evidence type="ECO:0000256" key="2">
    <source>
        <dbReference type="ARBA" id="ARBA00022741"/>
    </source>
</evidence>
<dbReference type="SMART" id="SM00382">
    <property type="entry name" value="AAA"/>
    <property type="match status" value="1"/>
</dbReference>
<dbReference type="Proteomes" id="UP000269289">
    <property type="component" value="Unassembled WGS sequence"/>
</dbReference>
<comment type="similarity">
    <text evidence="1">Belongs to the ABC transporter superfamily.</text>
</comment>
<dbReference type="PANTHER" id="PTHR24220:SF689">
    <property type="entry name" value="LIPOPROTEIN-RELEASING SYSTEM ATP-BINDING PROTEIN LOLD"/>
    <property type="match status" value="1"/>
</dbReference>
<dbReference type="GO" id="GO:0016887">
    <property type="term" value="F:ATP hydrolysis activity"/>
    <property type="evidence" value="ECO:0007669"/>
    <property type="project" value="InterPro"/>
</dbReference>
<dbReference type="PANTHER" id="PTHR24220">
    <property type="entry name" value="IMPORT ATP-BINDING PROTEIN"/>
    <property type="match status" value="1"/>
</dbReference>
<evidence type="ECO:0000259" key="4">
    <source>
        <dbReference type="PROSITE" id="PS50893"/>
    </source>
</evidence>
<reference evidence="5 6" key="1">
    <citation type="submission" date="2018-10" db="EMBL/GenBank/DDBJ databases">
        <title>Isolation, diversity and antifungal activity of actinobacteria from wheat.</title>
        <authorList>
            <person name="Han C."/>
        </authorList>
    </citation>
    <scope>NUCLEOTIDE SEQUENCE [LARGE SCALE GENOMIC DNA]</scope>
    <source>
        <strain evidence="5 6">NEAU-YY56</strain>
    </source>
</reference>
<dbReference type="InterPro" id="IPR017871">
    <property type="entry name" value="ABC_transporter-like_CS"/>
</dbReference>
<dbReference type="AlphaFoldDB" id="A0A3M2JLN9"/>
<feature type="domain" description="ABC transporter" evidence="4">
    <location>
        <begin position="5"/>
        <end position="207"/>
    </location>
</feature>
<keyword evidence="6" id="KW-1185">Reference proteome</keyword>
<dbReference type="EMBL" id="RFFI01000030">
    <property type="protein sequence ID" value="RMI12740.1"/>
    <property type="molecule type" value="Genomic_DNA"/>
</dbReference>
<proteinExistence type="inferred from homology"/>
<dbReference type="GO" id="GO:0022857">
    <property type="term" value="F:transmembrane transporter activity"/>
    <property type="evidence" value="ECO:0007669"/>
    <property type="project" value="TreeGrafter"/>
</dbReference>
<dbReference type="Gene3D" id="3.40.50.300">
    <property type="entry name" value="P-loop containing nucleotide triphosphate hydrolases"/>
    <property type="match status" value="1"/>
</dbReference>
<dbReference type="Pfam" id="PF00005">
    <property type="entry name" value="ABC_tran"/>
    <property type="match status" value="1"/>
</dbReference>
<organism evidence="5 6">
    <name type="scientific">Cellulomonas triticagri</name>
    <dbReference type="NCBI Taxonomy" id="2483352"/>
    <lineage>
        <taxon>Bacteria</taxon>
        <taxon>Bacillati</taxon>
        <taxon>Actinomycetota</taxon>
        <taxon>Actinomycetes</taxon>
        <taxon>Micrococcales</taxon>
        <taxon>Cellulomonadaceae</taxon>
        <taxon>Cellulomonas</taxon>
    </lineage>
</organism>
<keyword evidence="2" id="KW-0547">Nucleotide-binding</keyword>
<dbReference type="GO" id="GO:0005886">
    <property type="term" value="C:plasma membrane"/>
    <property type="evidence" value="ECO:0007669"/>
    <property type="project" value="TreeGrafter"/>
</dbReference>
<accession>A0A3M2JLN9</accession>
<dbReference type="GO" id="GO:0005524">
    <property type="term" value="F:ATP binding"/>
    <property type="evidence" value="ECO:0007669"/>
    <property type="project" value="UniProtKB-KW"/>
</dbReference>
<dbReference type="PROSITE" id="PS00211">
    <property type="entry name" value="ABC_TRANSPORTER_1"/>
    <property type="match status" value="1"/>
</dbReference>